<evidence type="ECO:0000256" key="1">
    <source>
        <dbReference type="ARBA" id="ARBA00001947"/>
    </source>
</evidence>
<keyword evidence="10" id="KW-0482">Metalloprotease</keyword>
<comment type="subcellular location">
    <subcellularLocation>
        <location evidence="2">Membrane</location>
        <topology evidence="2">Multi-pass membrane protein</topology>
    </subcellularLocation>
</comment>
<dbReference type="PANTHER" id="PTHR39188">
    <property type="entry name" value="MEMBRANE-ASSOCIATED ZINC METALLOPROTEASE M50B"/>
    <property type="match status" value="1"/>
</dbReference>
<dbReference type="GO" id="GO:0016020">
    <property type="term" value="C:membrane"/>
    <property type="evidence" value="ECO:0007669"/>
    <property type="project" value="UniProtKB-SubCell"/>
</dbReference>
<dbReference type="GO" id="GO:0006508">
    <property type="term" value="P:proteolysis"/>
    <property type="evidence" value="ECO:0007669"/>
    <property type="project" value="UniProtKB-KW"/>
</dbReference>
<name>A0A383R514_PAEAL</name>
<evidence type="ECO:0000256" key="10">
    <source>
        <dbReference type="ARBA" id="ARBA00023049"/>
    </source>
</evidence>
<evidence type="ECO:0000256" key="9">
    <source>
        <dbReference type="ARBA" id="ARBA00022989"/>
    </source>
</evidence>
<keyword evidence="6" id="KW-0479">Metal-binding</keyword>
<dbReference type="GO" id="GO:0008237">
    <property type="term" value="F:metallopeptidase activity"/>
    <property type="evidence" value="ECO:0007669"/>
    <property type="project" value="UniProtKB-KW"/>
</dbReference>
<dbReference type="EMBL" id="LS992241">
    <property type="protein sequence ID" value="SYX82237.1"/>
    <property type="molecule type" value="Genomic_DNA"/>
</dbReference>
<gene>
    <name evidence="14" type="ORF">PBLR_10657</name>
</gene>
<comment type="similarity">
    <text evidence="3">Belongs to the peptidase M50B family.</text>
</comment>
<evidence type="ECO:0000256" key="6">
    <source>
        <dbReference type="ARBA" id="ARBA00022723"/>
    </source>
</evidence>
<dbReference type="InterPro" id="IPR008915">
    <property type="entry name" value="Peptidase_M50"/>
</dbReference>
<evidence type="ECO:0000256" key="2">
    <source>
        <dbReference type="ARBA" id="ARBA00004141"/>
    </source>
</evidence>
<evidence type="ECO:0000256" key="7">
    <source>
        <dbReference type="ARBA" id="ARBA00022801"/>
    </source>
</evidence>
<organism evidence="14 15">
    <name type="scientific">Paenibacillus alvei</name>
    <name type="common">Bacillus alvei</name>
    <dbReference type="NCBI Taxonomy" id="44250"/>
    <lineage>
        <taxon>Bacteria</taxon>
        <taxon>Bacillati</taxon>
        <taxon>Bacillota</taxon>
        <taxon>Bacilli</taxon>
        <taxon>Bacillales</taxon>
        <taxon>Paenibacillaceae</taxon>
        <taxon>Paenibacillus</taxon>
    </lineage>
</organism>
<feature type="domain" description="Peptidase M50" evidence="13">
    <location>
        <begin position="31"/>
        <end position="101"/>
    </location>
</feature>
<dbReference type="RefSeq" id="WP_138184662.1">
    <property type="nucleotide sequence ID" value="NZ_LS992241.1"/>
</dbReference>
<evidence type="ECO:0000313" key="14">
    <source>
        <dbReference type="EMBL" id="SYX82237.1"/>
    </source>
</evidence>
<feature type="transmembrane region" description="Helical" evidence="12">
    <location>
        <begin position="184"/>
        <end position="200"/>
    </location>
</feature>
<keyword evidence="7" id="KW-0378">Hydrolase</keyword>
<dbReference type="Proteomes" id="UP000304148">
    <property type="component" value="Chromosome"/>
</dbReference>
<keyword evidence="5 12" id="KW-0812">Transmembrane</keyword>
<reference evidence="15" key="1">
    <citation type="submission" date="2018-08" db="EMBL/GenBank/DDBJ databases">
        <authorList>
            <person name="Chevrot R."/>
        </authorList>
    </citation>
    <scope>NUCLEOTIDE SEQUENCE [LARGE SCALE GENOMIC DNA]</scope>
</reference>
<feature type="transmembrane region" description="Helical" evidence="12">
    <location>
        <begin position="82"/>
        <end position="103"/>
    </location>
</feature>
<dbReference type="GO" id="GO:0046872">
    <property type="term" value="F:metal ion binding"/>
    <property type="evidence" value="ECO:0007669"/>
    <property type="project" value="UniProtKB-KW"/>
</dbReference>
<keyword evidence="4 14" id="KW-0645">Protease</keyword>
<dbReference type="CDD" id="cd06161">
    <property type="entry name" value="S2P-M50_SpoIVFB"/>
    <property type="match status" value="1"/>
</dbReference>
<dbReference type="PANTHER" id="PTHR39188:SF3">
    <property type="entry name" value="STAGE IV SPORULATION PROTEIN FB"/>
    <property type="match status" value="1"/>
</dbReference>
<dbReference type="Pfam" id="PF02163">
    <property type="entry name" value="Peptidase_M50"/>
    <property type="match status" value="2"/>
</dbReference>
<feature type="transmembrane region" description="Helical" evidence="12">
    <location>
        <begin position="115"/>
        <end position="134"/>
    </location>
</feature>
<evidence type="ECO:0000256" key="3">
    <source>
        <dbReference type="ARBA" id="ARBA00007931"/>
    </source>
</evidence>
<evidence type="ECO:0000256" key="5">
    <source>
        <dbReference type="ARBA" id="ARBA00022692"/>
    </source>
</evidence>
<evidence type="ECO:0000256" key="12">
    <source>
        <dbReference type="SAM" id="Phobius"/>
    </source>
</evidence>
<keyword evidence="8" id="KW-0862">Zinc</keyword>
<dbReference type="AlphaFoldDB" id="A0A383R514"/>
<accession>A0A383R514</accession>
<evidence type="ECO:0000313" key="15">
    <source>
        <dbReference type="Proteomes" id="UP000304148"/>
    </source>
</evidence>
<evidence type="ECO:0000256" key="4">
    <source>
        <dbReference type="ARBA" id="ARBA00022670"/>
    </source>
</evidence>
<evidence type="ECO:0000256" key="11">
    <source>
        <dbReference type="ARBA" id="ARBA00023136"/>
    </source>
</evidence>
<evidence type="ECO:0000256" key="8">
    <source>
        <dbReference type="ARBA" id="ARBA00022833"/>
    </source>
</evidence>
<keyword evidence="11 12" id="KW-0472">Membrane</keyword>
<feature type="domain" description="Peptidase M50" evidence="13">
    <location>
        <begin position="116"/>
        <end position="146"/>
    </location>
</feature>
<keyword evidence="9 12" id="KW-1133">Transmembrane helix</keyword>
<sequence>MIKWGGTTYSLHPLFVILMAAAAATGYIFELLTLFTIVLIHELGHVACAKVFGWTITEVKLLPFGGMAETDDGALSPAWQEWIVAVAGPVQNGLMILIAWYAEAIGWCSPEWAKGFIQANAFIGLFNLLPILPLDGGRMMQAACSLWMSYHRTLLVGARVSLGCSAIMLLYSVCPVVVGGKLNINLLMLALFLLWTNWVEHRNVPFRFIRFLMNRPTRLREWESSVALGRPIVTEGGRSLSRIVRLFRRDDYHFIYVMGDEGRIQRIVPEQQLIDAFFDEPPPRNRMKS</sequence>
<protein>
    <submittedName>
        <fullName evidence="14">Protease</fullName>
    </submittedName>
</protein>
<evidence type="ECO:0000259" key="13">
    <source>
        <dbReference type="Pfam" id="PF02163"/>
    </source>
</evidence>
<feature type="transmembrane region" description="Helical" evidence="12">
    <location>
        <begin position="154"/>
        <end position="178"/>
    </location>
</feature>
<proteinExistence type="inferred from homology"/>
<feature type="transmembrane region" description="Helical" evidence="12">
    <location>
        <begin position="14"/>
        <end position="40"/>
    </location>
</feature>
<comment type="cofactor">
    <cofactor evidence="1">
        <name>Zn(2+)</name>
        <dbReference type="ChEBI" id="CHEBI:29105"/>
    </cofactor>
</comment>